<name>A0A2N5HVQ8_9BACI</name>
<sequence length="83" mass="9847">MKYMILKSKKRNQKYRYKIVETIEASSLEVASDLVFKKFRKERNKENGETYIIVPFSKNLYAHKNRIPSLDGVPYCVVQYLVP</sequence>
<dbReference type="EMBL" id="PGVE01000012">
    <property type="protein sequence ID" value="PLS09605.1"/>
    <property type="molecule type" value="Genomic_DNA"/>
</dbReference>
<proteinExistence type="predicted"/>
<accession>A0A2N5HVQ8</accession>
<reference evidence="1 2" key="1">
    <citation type="submission" date="2017-11" db="EMBL/GenBank/DDBJ databases">
        <title>Comparitive Functional Genomics of Dry Heat Resistant strains isolated from the Viking Spacecraft.</title>
        <authorList>
            <person name="Seuylemezian A."/>
            <person name="Cooper K."/>
            <person name="Vaishampayan P."/>
        </authorList>
    </citation>
    <scope>NUCLEOTIDE SEQUENCE [LARGE SCALE GENOMIC DNA]</scope>
    <source>
        <strain evidence="1 2">V32-6</strain>
    </source>
</reference>
<evidence type="ECO:0000313" key="1">
    <source>
        <dbReference type="EMBL" id="PLS09605.1"/>
    </source>
</evidence>
<dbReference type="Proteomes" id="UP000234950">
    <property type="component" value="Unassembled WGS sequence"/>
</dbReference>
<gene>
    <name evidence="1" type="ORF">CVD27_01860</name>
</gene>
<comment type="caution">
    <text evidence="1">The sequence shown here is derived from an EMBL/GenBank/DDBJ whole genome shotgun (WGS) entry which is preliminary data.</text>
</comment>
<dbReference type="AlphaFoldDB" id="A0A2N5HVQ8"/>
<keyword evidence="2" id="KW-1185">Reference proteome</keyword>
<organism evidence="1 2">
    <name type="scientific">Neobacillus cucumis</name>
    <dbReference type="NCBI Taxonomy" id="1740721"/>
    <lineage>
        <taxon>Bacteria</taxon>
        <taxon>Bacillati</taxon>
        <taxon>Bacillota</taxon>
        <taxon>Bacilli</taxon>
        <taxon>Bacillales</taxon>
        <taxon>Bacillaceae</taxon>
        <taxon>Neobacillus</taxon>
    </lineage>
</organism>
<evidence type="ECO:0000313" key="2">
    <source>
        <dbReference type="Proteomes" id="UP000234950"/>
    </source>
</evidence>
<protein>
    <submittedName>
        <fullName evidence="1">Uncharacterized protein</fullName>
    </submittedName>
</protein>